<gene>
    <name evidence="4" type="ORF">WMO75_08905</name>
</gene>
<dbReference type="Proteomes" id="UP001446032">
    <property type="component" value="Unassembled WGS sequence"/>
</dbReference>
<dbReference type="SUPFAM" id="SSF159672">
    <property type="entry name" value="CbiG N-terminal domain-like"/>
    <property type="match status" value="1"/>
</dbReference>
<dbReference type="InterPro" id="IPR052553">
    <property type="entry name" value="CbiG_hydrolase"/>
</dbReference>
<dbReference type="Pfam" id="PF01890">
    <property type="entry name" value="CbiG_C"/>
    <property type="match status" value="1"/>
</dbReference>
<dbReference type="PANTHER" id="PTHR37477:SF1">
    <property type="entry name" value="COBALT-PRECORRIN-5A HYDROLASE"/>
    <property type="match status" value="1"/>
</dbReference>
<evidence type="ECO:0000313" key="5">
    <source>
        <dbReference type="Proteomes" id="UP001446032"/>
    </source>
</evidence>
<sequence>MTVPSFMIRDLPQNSVKRPNKNNMDISIICFSLTGFQTALKLQEGLNAQGYHTELYKKSKYLEDSVTESTGNWTAEHFQKDDGMIFVGACGIAVRSIAPQVASKKSDPAVLVVDECGQFVISLLSGHLGGANALTLETAEILEAQPIVTTATDLHKRFAVDVFAKKNGCEIFFMKAAKEVSAALLAGESVGFYSEFPFEGSLPEGLTACSADGTPFDGGTAPEIGVAVTIHPSCLPFASTTQVVPPAVTLGMGCRKNKETEVILREAENCLREADIYRQAVGNLASISLKKDEPGLNALAEEWKIPFITYTEEELKEVEGEFTPSAFVRTITGVENVCERSAVLASGNGSLIRKKTGREGVTTALGLRKWEVHFE</sequence>
<feature type="domain" description="Cobalamin synthesis G N-terminal" evidence="2">
    <location>
        <begin position="73"/>
        <end position="153"/>
    </location>
</feature>
<feature type="domain" description="Cobalamin biosynthesis central region" evidence="3">
    <location>
        <begin position="158"/>
        <end position="240"/>
    </location>
</feature>
<dbReference type="Gene3D" id="3.30.420.180">
    <property type="entry name" value="CobE/GbiG C-terminal domain"/>
    <property type="match status" value="1"/>
</dbReference>
<dbReference type="InterPro" id="IPR002750">
    <property type="entry name" value="CobE/GbiG_C"/>
</dbReference>
<dbReference type="SUPFAM" id="SSF159664">
    <property type="entry name" value="CobE/GbiG C-terminal domain-like"/>
    <property type="match status" value="1"/>
</dbReference>
<evidence type="ECO:0000313" key="4">
    <source>
        <dbReference type="EMBL" id="MEQ2358450.1"/>
    </source>
</evidence>
<dbReference type="InterPro" id="IPR036518">
    <property type="entry name" value="CobE/GbiG_C_sf"/>
</dbReference>
<organism evidence="4 5">
    <name type="scientific">Blautia intestinihominis</name>
    <dbReference type="NCBI Taxonomy" id="3133152"/>
    <lineage>
        <taxon>Bacteria</taxon>
        <taxon>Bacillati</taxon>
        <taxon>Bacillota</taxon>
        <taxon>Clostridia</taxon>
        <taxon>Lachnospirales</taxon>
        <taxon>Lachnospiraceae</taxon>
        <taxon>Blautia</taxon>
    </lineage>
</organism>
<dbReference type="RefSeq" id="WP_319638470.1">
    <property type="nucleotide sequence ID" value="NZ_JBBMEI010000023.1"/>
</dbReference>
<proteinExistence type="predicted"/>
<dbReference type="InterPro" id="IPR038029">
    <property type="entry name" value="GbiG_N_sf"/>
</dbReference>
<protein>
    <submittedName>
        <fullName evidence="4">Cobalamin biosynthesis protein</fullName>
    </submittedName>
</protein>
<evidence type="ECO:0000259" key="3">
    <source>
        <dbReference type="Pfam" id="PF11761"/>
    </source>
</evidence>
<dbReference type="PANTHER" id="PTHR37477">
    <property type="entry name" value="COBALT-PRECORRIN-5A HYDROLASE"/>
    <property type="match status" value="1"/>
</dbReference>
<evidence type="ECO:0000259" key="2">
    <source>
        <dbReference type="Pfam" id="PF11760"/>
    </source>
</evidence>
<dbReference type="InterPro" id="IPR021744">
    <property type="entry name" value="CbiG_N"/>
</dbReference>
<dbReference type="EMBL" id="JBBMEI010000023">
    <property type="protein sequence ID" value="MEQ2358450.1"/>
    <property type="molecule type" value="Genomic_DNA"/>
</dbReference>
<dbReference type="Pfam" id="PF11760">
    <property type="entry name" value="CbiG_N"/>
    <property type="match status" value="1"/>
</dbReference>
<dbReference type="Pfam" id="PF11761">
    <property type="entry name" value="CbiG_mid"/>
    <property type="match status" value="1"/>
</dbReference>
<dbReference type="InterPro" id="IPR021745">
    <property type="entry name" value="CbiG_mid"/>
</dbReference>
<accession>A0ABV1AJU8</accession>
<name>A0ABV1AJU8_9FIRM</name>
<reference evidence="4 5" key="1">
    <citation type="submission" date="2024-03" db="EMBL/GenBank/DDBJ databases">
        <title>Human intestinal bacterial collection.</title>
        <authorList>
            <person name="Pauvert C."/>
            <person name="Hitch T.C.A."/>
            <person name="Clavel T."/>
        </authorList>
    </citation>
    <scope>NUCLEOTIDE SEQUENCE [LARGE SCALE GENOMIC DNA]</scope>
    <source>
        <strain evidence="4 5">CLA-AA-H95</strain>
    </source>
</reference>
<evidence type="ECO:0000259" key="1">
    <source>
        <dbReference type="Pfam" id="PF01890"/>
    </source>
</evidence>
<comment type="caution">
    <text evidence="4">The sequence shown here is derived from an EMBL/GenBank/DDBJ whole genome shotgun (WGS) entry which is preliminary data.</text>
</comment>
<dbReference type="Gene3D" id="3.40.50.11220">
    <property type="match status" value="1"/>
</dbReference>
<feature type="domain" description="CobE/GbiG C-terminal" evidence="1">
    <location>
        <begin position="249"/>
        <end position="365"/>
    </location>
</feature>
<keyword evidence="5" id="KW-1185">Reference proteome</keyword>